<dbReference type="SUPFAM" id="SSF51182">
    <property type="entry name" value="RmlC-like cupins"/>
    <property type="match status" value="1"/>
</dbReference>
<protein>
    <submittedName>
        <fullName evidence="2">Cupin domain-containing protein</fullName>
    </submittedName>
</protein>
<comment type="caution">
    <text evidence="2">The sequence shown here is derived from an EMBL/GenBank/DDBJ whole genome shotgun (WGS) entry which is preliminary data.</text>
</comment>
<dbReference type="Gene3D" id="2.60.120.10">
    <property type="entry name" value="Jelly Rolls"/>
    <property type="match status" value="1"/>
</dbReference>
<evidence type="ECO:0000313" key="2">
    <source>
        <dbReference type="EMBL" id="MDS1004163.1"/>
    </source>
</evidence>
<name>A0AAE4JU88_CLOSG</name>
<dbReference type="CDD" id="cd02230">
    <property type="entry name" value="cupin_HP0902-like"/>
    <property type="match status" value="1"/>
</dbReference>
<dbReference type="PANTHER" id="PTHR37694:SF1">
    <property type="entry name" value="SLR8022 PROTEIN"/>
    <property type="match status" value="1"/>
</dbReference>
<reference evidence="2" key="1">
    <citation type="submission" date="2023-04" db="EMBL/GenBank/DDBJ databases">
        <title>Assessment of the microbiological origin of a defect in Grana Padano cheese.</title>
        <authorList>
            <person name="Zago M."/>
            <person name="Rossetti L."/>
            <person name="Bonvini B."/>
            <person name="Carminati D."/>
            <person name="Giraffa G."/>
        </authorList>
    </citation>
    <scope>NUCLEOTIDE SEQUENCE</scope>
    <source>
        <strain evidence="2">4990</strain>
    </source>
</reference>
<dbReference type="Proteomes" id="UP001182303">
    <property type="component" value="Unassembled WGS sequence"/>
</dbReference>
<dbReference type="Pfam" id="PF07883">
    <property type="entry name" value="Cupin_2"/>
    <property type="match status" value="1"/>
</dbReference>
<gene>
    <name evidence="2" type="ORF">P9J83_11740</name>
</gene>
<dbReference type="PANTHER" id="PTHR37694">
    <property type="entry name" value="SLR8022 PROTEIN"/>
    <property type="match status" value="1"/>
</dbReference>
<sequence length="113" mass="12265">MKGKFFKNVGFGEALMLKGEVEYADGQVVSKTLVQTENISITLFAFDKGEGISSHSAPGDAMVYVTEGEVTIHVGENEPVIVKEGEFIIMPANIPHALQAHEKFKMNLVVVKG</sequence>
<dbReference type="RefSeq" id="WP_310943848.1">
    <property type="nucleotide sequence ID" value="NZ_JARUIS010000016.1"/>
</dbReference>
<evidence type="ECO:0000313" key="3">
    <source>
        <dbReference type="Proteomes" id="UP001182303"/>
    </source>
</evidence>
<dbReference type="AlphaFoldDB" id="A0AAE4JU88"/>
<proteinExistence type="predicted"/>
<dbReference type="EMBL" id="JARUIS010000016">
    <property type="protein sequence ID" value="MDS1004163.1"/>
    <property type="molecule type" value="Genomic_DNA"/>
</dbReference>
<evidence type="ECO:0000259" key="1">
    <source>
        <dbReference type="Pfam" id="PF07883"/>
    </source>
</evidence>
<dbReference type="InterPro" id="IPR013096">
    <property type="entry name" value="Cupin_2"/>
</dbReference>
<dbReference type="InterPro" id="IPR014710">
    <property type="entry name" value="RmlC-like_jellyroll"/>
</dbReference>
<dbReference type="InterPro" id="IPR011051">
    <property type="entry name" value="RmlC_Cupin_sf"/>
</dbReference>
<feature type="domain" description="Cupin type-2" evidence="1">
    <location>
        <begin position="43"/>
        <end position="111"/>
    </location>
</feature>
<organism evidence="2 3">
    <name type="scientific">Clostridium sporogenes</name>
    <dbReference type="NCBI Taxonomy" id="1509"/>
    <lineage>
        <taxon>Bacteria</taxon>
        <taxon>Bacillati</taxon>
        <taxon>Bacillota</taxon>
        <taxon>Clostridia</taxon>
        <taxon>Eubacteriales</taxon>
        <taxon>Clostridiaceae</taxon>
        <taxon>Clostridium</taxon>
    </lineage>
</organism>
<accession>A0AAE4JU88</accession>